<dbReference type="AlphaFoldDB" id="A0A7X6I1Q9"/>
<feature type="domain" description="Pyrrolo-quinoline quinone repeat" evidence="1">
    <location>
        <begin position="172"/>
        <end position="327"/>
    </location>
</feature>
<name>A0A7X6I1Q9_9ACTN</name>
<dbReference type="EMBL" id="JAAVJD010000428">
    <property type="protein sequence ID" value="NJQ08790.1"/>
    <property type="molecule type" value="Genomic_DNA"/>
</dbReference>
<feature type="non-terminal residue" evidence="2">
    <location>
        <position position="1"/>
    </location>
</feature>
<dbReference type="InterPro" id="IPR015943">
    <property type="entry name" value="WD40/YVTN_repeat-like_dom_sf"/>
</dbReference>
<dbReference type="RefSeq" id="WP_167974939.1">
    <property type="nucleotide sequence ID" value="NZ_JAAVJD010000428.1"/>
</dbReference>
<evidence type="ECO:0000313" key="3">
    <source>
        <dbReference type="Proteomes" id="UP000578686"/>
    </source>
</evidence>
<gene>
    <name evidence="2" type="ORF">HCN56_25280</name>
</gene>
<accession>A0A7X6I1Q9</accession>
<evidence type="ECO:0000313" key="2">
    <source>
        <dbReference type="EMBL" id="NJQ08790.1"/>
    </source>
</evidence>
<dbReference type="InterPro" id="IPR002372">
    <property type="entry name" value="PQQ_rpt_dom"/>
</dbReference>
<dbReference type="Proteomes" id="UP000578686">
    <property type="component" value="Unassembled WGS sequence"/>
</dbReference>
<comment type="caution">
    <text evidence="2">The sequence shown here is derived from an EMBL/GenBank/DDBJ whole genome shotgun (WGS) entry which is preliminary data.</text>
</comment>
<keyword evidence="3" id="KW-1185">Reference proteome</keyword>
<dbReference type="Pfam" id="PF13360">
    <property type="entry name" value="PQQ_2"/>
    <property type="match status" value="1"/>
</dbReference>
<dbReference type="InterPro" id="IPR011047">
    <property type="entry name" value="Quinoprotein_ADH-like_sf"/>
</dbReference>
<dbReference type="SUPFAM" id="SSF50998">
    <property type="entry name" value="Quinoprotein alcohol dehydrogenase-like"/>
    <property type="match status" value="1"/>
</dbReference>
<reference evidence="2 3" key="1">
    <citation type="submission" date="2020-03" db="EMBL/GenBank/DDBJ databases">
        <title>Draft genome of Streptomyces sp. ventii, isolated from the Axial Seamount in the Pacific Ocean, and resequencing of the two type strains Streptomyces lonarensis strain NCL 716 and Streptomyces bohaiensis strain 11A07.</title>
        <authorList>
            <person name="Loughran R.M."/>
            <person name="Pfannmuller K.M."/>
            <person name="Wasson B.J."/>
            <person name="Deadmond M.C."/>
            <person name="Paddock B.E."/>
            <person name="Koyack M.J."/>
            <person name="Gallegos D.A."/>
            <person name="Mitchell E.A."/>
            <person name="Ushijima B."/>
            <person name="Saw J.H."/>
            <person name="Mcphail K.L."/>
            <person name="Videau P."/>
        </authorList>
    </citation>
    <scope>NUCLEOTIDE SEQUENCE [LARGE SCALE GENOMIC DNA]</scope>
    <source>
        <strain evidence="2 3">NCL716</strain>
    </source>
</reference>
<dbReference type="Gene3D" id="2.130.10.10">
    <property type="entry name" value="YVTN repeat-like/Quinoprotein amine dehydrogenase"/>
    <property type="match status" value="2"/>
</dbReference>
<sequence>GGCGGPGAPPQPPGTAALLPGPLVRPAGCPGGMDADSRFAAVATRACWSGTLPYAFMGADFGSVLFDGAGRTLWADPAGATACFTPDGTALVVVQEEVTVWFLAGLARPAASPAPRTPHTRGRALFTRLPLPQAPAERPCSYWPVRLAAVTDEARAVVFSTQLDRGTARRRQVVWQRPEEGADPAALLLPPGPGPAAALSALAFDPSGTVIARAVLSDEARLLLDGLDGRPRWRYALPAGGRRGPQRLHTAFSADGSRVVVAAADGRSVVLDTASGRPVGAFREPGPALQAVALDRTGTHVAHGMAGEGRGRVVVRRVADGTVLLESGPGELRQLTDLAFSPHGDVLAAAGATHRRDAALWMLPLSGPEPAPPPRVAVHDLPLSDQPRGALLWTADGPRAVFPGSRGAGVVWDATSGRVLADIPFGAGEGAVALSPDGRTLVTVTQAGARRWPL</sequence>
<protein>
    <submittedName>
        <fullName evidence="2">WD40 repeat domain-containing protein</fullName>
    </submittedName>
</protein>
<proteinExistence type="predicted"/>
<evidence type="ECO:0000259" key="1">
    <source>
        <dbReference type="Pfam" id="PF13360"/>
    </source>
</evidence>
<organism evidence="2 3">
    <name type="scientific">Streptomyces lonarensis</name>
    <dbReference type="NCBI Taxonomy" id="700599"/>
    <lineage>
        <taxon>Bacteria</taxon>
        <taxon>Bacillati</taxon>
        <taxon>Actinomycetota</taxon>
        <taxon>Actinomycetes</taxon>
        <taxon>Kitasatosporales</taxon>
        <taxon>Streptomycetaceae</taxon>
        <taxon>Streptomyces</taxon>
    </lineage>
</organism>